<evidence type="ECO:0000256" key="5">
    <source>
        <dbReference type="PIRSR" id="PIRSR602401-1"/>
    </source>
</evidence>
<keyword evidence="8" id="KW-1185">Reference proteome</keyword>
<feature type="binding site" description="axial binding residue" evidence="5">
    <location>
        <position position="459"/>
    </location>
    <ligand>
        <name>heme</name>
        <dbReference type="ChEBI" id="CHEBI:30413"/>
    </ligand>
    <ligandPart>
        <name>Fe</name>
        <dbReference type="ChEBI" id="CHEBI:18248"/>
    </ligandPart>
</feature>
<comment type="similarity">
    <text evidence="1">Belongs to the cytochrome P450 family.</text>
</comment>
<dbReference type="InterPro" id="IPR050364">
    <property type="entry name" value="Cytochrome_P450_fung"/>
</dbReference>
<feature type="transmembrane region" description="Helical" evidence="6">
    <location>
        <begin position="27"/>
        <end position="49"/>
    </location>
</feature>
<evidence type="ECO:0000256" key="1">
    <source>
        <dbReference type="ARBA" id="ARBA00010617"/>
    </source>
</evidence>
<sequence length="555" mass="63007">MISDSFSSAATWAQVQAVVSRYGATNVMLTILGLVLAVLAVDYAHMIYLHFKMPPGPFPLPIIGNTHLLPDTKPWIYFEEVAKQHDTNVITFWIGRNPTVWICDAWAASELLDKRAGIYASRPRMVVFGELGPGQTNLVSMYYGQRWRVHRKLTHMGVGLQQVRNYRGFQNDESILVAYNILQTPDDYEKHFERYAASVVSIIGFGRRIASTKDPIISEVLAVMQRAAELNVPGKTFPMLMETFPFLAKFPTSIAPWKHGLGGKNARGGSFYYSLAEEANNNPEQPQCYVKKLFDEAPQYNLRPEEIASLTGNLFGAGSDTSSSTLVTFVLACCAFPEVLPKAWEELDRVVGPNRSPSMDDEPNLPYIKAFVKEVFRWRSVAIIGGQPHAPIQDDEYKGWHIPKGTWVQGNVWAIHHNERDFPDPDRFNPSRYLKENSASRPFPNERGYMTFGWGRRVCSGQGLAEQGTFMTISRLLWAFNIRKARDSAGKEIPVDIFDYTNGLNMRPNPFKCQIIPRSPEIRKTILREGEEALQRLSTYDGETKYRLSDWYQKK</sequence>
<gene>
    <name evidence="7" type="ORF">IFR04_004662</name>
</gene>
<dbReference type="GO" id="GO:0005506">
    <property type="term" value="F:iron ion binding"/>
    <property type="evidence" value="ECO:0007669"/>
    <property type="project" value="InterPro"/>
</dbReference>
<comment type="cofactor">
    <cofactor evidence="5">
        <name>heme</name>
        <dbReference type="ChEBI" id="CHEBI:30413"/>
    </cofactor>
</comment>
<keyword evidence="4 5" id="KW-0408">Iron</keyword>
<dbReference type="CDD" id="cd11065">
    <property type="entry name" value="CYP64-like"/>
    <property type="match status" value="1"/>
</dbReference>
<organism evidence="7 8">
    <name type="scientific">Cadophora malorum</name>
    <dbReference type="NCBI Taxonomy" id="108018"/>
    <lineage>
        <taxon>Eukaryota</taxon>
        <taxon>Fungi</taxon>
        <taxon>Dikarya</taxon>
        <taxon>Ascomycota</taxon>
        <taxon>Pezizomycotina</taxon>
        <taxon>Leotiomycetes</taxon>
        <taxon>Helotiales</taxon>
        <taxon>Ploettnerulaceae</taxon>
        <taxon>Cadophora</taxon>
    </lineage>
</organism>
<keyword evidence="6" id="KW-0472">Membrane</keyword>
<protein>
    <recommendedName>
        <fullName evidence="9">Cytochrome P450</fullName>
    </recommendedName>
</protein>
<evidence type="ECO:0000256" key="3">
    <source>
        <dbReference type="ARBA" id="ARBA00023002"/>
    </source>
</evidence>
<comment type="caution">
    <text evidence="7">The sequence shown here is derived from an EMBL/GenBank/DDBJ whole genome shotgun (WGS) entry which is preliminary data.</text>
</comment>
<dbReference type="AlphaFoldDB" id="A0A8H7WC79"/>
<dbReference type="Proteomes" id="UP000664132">
    <property type="component" value="Unassembled WGS sequence"/>
</dbReference>
<proteinExistence type="inferred from homology"/>
<dbReference type="SUPFAM" id="SSF48264">
    <property type="entry name" value="Cytochrome P450"/>
    <property type="match status" value="1"/>
</dbReference>
<dbReference type="GO" id="GO:0016705">
    <property type="term" value="F:oxidoreductase activity, acting on paired donors, with incorporation or reduction of molecular oxygen"/>
    <property type="evidence" value="ECO:0007669"/>
    <property type="project" value="InterPro"/>
</dbReference>
<evidence type="ECO:0000256" key="4">
    <source>
        <dbReference type="ARBA" id="ARBA00023004"/>
    </source>
</evidence>
<dbReference type="InterPro" id="IPR002401">
    <property type="entry name" value="Cyt_P450_E_grp-I"/>
</dbReference>
<dbReference type="OrthoDB" id="1103324at2759"/>
<dbReference type="EMBL" id="JAFJYH010000053">
    <property type="protein sequence ID" value="KAG4422156.1"/>
    <property type="molecule type" value="Genomic_DNA"/>
</dbReference>
<dbReference type="PRINTS" id="PR00385">
    <property type="entry name" value="P450"/>
</dbReference>
<keyword evidence="5" id="KW-0349">Heme</keyword>
<dbReference type="PANTHER" id="PTHR46300">
    <property type="entry name" value="P450, PUTATIVE (EUROFUNG)-RELATED-RELATED"/>
    <property type="match status" value="1"/>
</dbReference>
<keyword evidence="3" id="KW-0560">Oxidoreductase</keyword>
<reference evidence="7" key="1">
    <citation type="submission" date="2021-02" db="EMBL/GenBank/DDBJ databases">
        <title>Genome sequence Cadophora malorum strain M34.</title>
        <authorList>
            <person name="Stefanovic E."/>
            <person name="Vu D."/>
            <person name="Scully C."/>
            <person name="Dijksterhuis J."/>
            <person name="Roader J."/>
            <person name="Houbraken J."/>
        </authorList>
    </citation>
    <scope>NUCLEOTIDE SEQUENCE</scope>
    <source>
        <strain evidence="7">M34</strain>
    </source>
</reference>
<dbReference type="GO" id="GO:0020037">
    <property type="term" value="F:heme binding"/>
    <property type="evidence" value="ECO:0007669"/>
    <property type="project" value="InterPro"/>
</dbReference>
<dbReference type="Gene3D" id="1.10.630.10">
    <property type="entry name" value="Cytochrome P450"/>
    <property type="match status" value="1"/>
</dbReference>
<evidence type="ECO:0000256" key="2">
    <source>
        <dbReference type="ARBA" id="ARBA00022723"/>
    </source>
</evidence>
<evidence type="ECO:0008006" key="9">
    <source>
        <dbReference type="Google" id="ProtNLM"/>
    </source>
</evidence>
<dbReference type="PRINTS" id="PR00463">
    <property type="entry name" value="EP450I"/>
</dbReference>
<dbReference type="InterPro" id="IPR036396">
    <property type="entry name" value="Cyt_P450_sf"/>
</dbReference>
<dbReference type="PANTHER" id="PTHR46300:SF4">
    <property type="entry name" value="CYTOCHROME P450 98A3"/>
    <property type="match status" value="1"/>
</dbReference>
<accession>A0A8H7WC79</accession>
<name>A0A8H7WC79_9HELO</name>
<evidence type="ECO:0000313" key="7">
    <source>
        <dbReference type="EMBL" id="KAG4422156.1"/>
    </source>
</evidence>
<keyword evidence="2 5" id="KW-0479">Metal-binding</keyword>
<dbReference type="GO" id="GO:0004497">
    <property type="term" value="F:monooxygenase activity"/>
    <property type="evidence" value="ECO:0007669"/>
    <property type="project" value="InterPro"/>
</dbReference>
<keyword evidence="6" id="KW-0812">Transmembrane</keyword>
<evidence type="ECO:0000256" key="6">
    <source>
        <dbReference type="SAM" id="Phobius"/>
    </source>
</evidence>
<evidence type="ECO:0000313" key="8">
    <source>
        <dbReference type="Proteomes" id="UP000664132"/>
    </source>
</evidence>
<dbReference type="InterPro" id="IPR001128">
    <property type="entry name" value="Cyt_P450"/>
</dbReference>
<keyword evidence="6" id="KW-1133">Transmembrane helix</keyword>
<dbReference type="Pfam" id="PF00067">
    <property type="entry name" value="p450"/>
    <property type="match status" value="1"/>
</dbReference>